<feature type="transmembrane region" description="Helical" evidence="7">
    <location>
        <begin position="43"/>
        <end position="66"/>
    </location>
</feature>
<accession>A0ABU7T5K2</accession>
<evidence type="ECO:0000256" key="4">
    <source>
        <dbReference type="ARBA" id="ARBA00022692"/>
    </source>
</evidence>
<sequence>MEFDLTFVTKVFAALFAIMNPIANVPVFLSLTQDASDQVQRKIALTATLGTIVGCVVSVVAGKLILSLFGISVNDFRLAGGLLILLIAVTMLQGSDSHVHAATPKEKTEDLDPEGVAIYPLTVPLLVGPGTIATLIVFGETARTQGKLVELAVGLSAFLALLAATLLSAPFLGRHLPPQATAITRRLMGMILAALAVEMIITSLRTAFPGLSS</sequence>
<dbReference type="Pfam" id="PF01914">
    <property type="entry name" value="MarC"/>
    <property type="match status" value="1"/>
</dbReference>
<reference evidence="8 9" key="1">
    <citation type="journal article" date="2012" name="Genet. Mol. Biol.">
        <title>Analysis of 16S rRNA and mxaF genes revealing insights into Methylobacterium niche-specific plant association.</title>
        <authorList>
            <person name="Dourado M.N."/>
            <person name="Andreote F.D."/>
            <person name="Dini-Andreote F."/>
            <person name="Conti R."/>
            <person name="Araujo J.M."/>
            <person name="Araujo W.L."/>
        </authorList>
    </citation>
    <scope>NUCLEOTIDE SEQUENCE [LARGE SCALE GENOMIC DNA]</scope>
    <source>
        <strain evidence="8 9">SR1.6/4</strain>
    </source>
</reference>
<dbReference type="NCBIfam" id="TIGR00427">
    <property type="entry name" value="NAAT family transporter"/>
    <property type="match status" value="1"/>
</dbReference>
<comment type="subcellular location">
    <subcellularLocation>
        <location evidence="1 7">Cell membrane</location>
        <topology evidence="1 7">Multi-pass membrane protein</topology>
    </subcellularLocation>
</comment>
<name>A0ABU7T5K2_9HYPH</name>
<evidence type="ECO:0000256" key="6">
    <source>
        <dbReference type="ARBA" id="ARBA00023136"/>
    </source>
</evidence>
<feature type="transmembrane region" description="Helical" evidence="7">
    <location>
        <begin position="151"/>
        <end position="175"/>
    </location>
</feature>
<dbReference type="InterPro" id="IPR002771">
    <property type="entry name" value="Multi_antbiot-R_MarC"/>
</dbReference>
<feature type="transmembrane region" description="Helical" evidence="7">
    <location>
        <begin position="187"/>
        <end position="208"/>
    </location>
</feature>
<dbReference type="EMBL" id="MLBY01000002">
    <property type="protein sequence ID" value="MEE7455839.1"/>
    <property type="molecule type" value="Genomic_DNA"/>
</dbReference>
<dbReference type="PANTHER" id="PTHR33508:SF1">
    <property type="entry name" value="UPF0056 MEMBRANE PROTEIN YHCE"/>
    <property type="match status" value="1"/>
</dbReference>
<proteinExistence type="inferred from homology"/>
<comment type="caution">
    <text evidence="8">The sequence shown here is derived from an EMBL/GenBank/DDBJ whole genome shotgun (WGS) entry which is preliminary data.</text>
</comment>
<keyword evidence="3" id="KW-1003">Cell membrane</keyword>
<protein>
    <recommendedName>
        <fullName evidence="7">UPF0056 membrane protein</fullName>
    </recommendedName>
</protein>
<feature type="transmembrane region" description="Helical" evidence="7">
    <location>
        <begin position="116"/>
        <end position="139"/>
    </location>
</feature>
<keyword evidence="6 7" id="KW-0472">Membrane</keyword>
<organism evidence="8 9">
    <name type="scientific">Methylobacterium radiotolerans</name>
    <dbReference type="NCBI Taxonomy" id="31998"/>
    <lineage>
        <taxon>Bacteria</taxon>
        <taxon>Pseudomonadati</taxon>
        <taxon>Pseudomonadota</taxon>
        <taxon>Alphaproteobacteria</taxon>
        <taxon>Hyphomicrobiales</taxon>
        <taxon>Methylobacteriaceae</taxon>
        <taxon>Methylobacterium</taxon>
    </lineage>
</organism>
<evidence type="ECO:0000256" key="1">
    <source>
        <dbReference type="ARBA" id="ARBA00004651"/>
    </source>
</evidence>
<keyword evidence="5 7" id="KW-1133">Transmembrane helix</keyword>
<keyword evidence="9" id="KW-1185">Reference proteome</keyword>
<feature type="transmembrane region" description="Helical" evidence="7">
    <location>
        <begin position="78"/>
        <end position="95"/>
    </location>
</feature>
<comment type="similarity">
    <text evidence="2 7">Belongs to the UPF0056 (MarC) family.</text>
</comment>
<gene>
    <name evidence="8" type="ORF">MRSR164_03145</name>
</gene>
<dbReference type="PANTHER" id="PTHR33508">
    <property type="entry name" value="UPF0056 MEMBRANE PROTEIN YHCE"/>
    <property type="match status" value="1"/>
</dbReference>
<evidence type="ECO:0000313" key="8">
    <source>
        <dbReference type="EMBL" id="MEE7455839.1"/>
    </source>
</evidence>
<dbReference type="Proteomes" id="UP001349262">
    <property type="component" value="Unassembled WGS sequence"/>
</dbReference>
<evidence type="ECO:0000256" key="7">
    <source>
        <dbReference type="RuleBase" id="RU362048"/>
    </source>
</evidence>
<evidence type="ECO:0000313" key="9">
    <source>
        <dbReference type="Proteomes" id="UP001349262"/>
    </source>
</evidence>
<evidence type="ECO:0000256" key="5">
    <source>
        <dbReference type="ARBA" id="ARBA00022989"/>
    </source>
</evidence>
<feature type="transmembrane region" description="Helical" evidence="7">
    <location>
        <begin position="12"/>
        <end position="31"/>
    </location>
</feature>
<keyword evidence="4 7" id="KW-0812">Transmembrane</keyword>
<evidence type="ECO:0000256" key="3">
    <source>
        <dbReference type="ARBA" id="ARBA00022475"/>
    </source>
</evidence>
<evidence type="ECO:0000256" key="2">
    <source>
        <dbReference type="ARBA" id="ARBA00009784"/>
    </source>
</evidence>